<dbReference type="Pfam" id="PF00754">
    <property type="entry name" value="F5_F8_type_C"/>
    <property type="match status" value="2"/>
</dbReference>
<name>A0A543J635_9PSEU</name>
<keyword evidence="2" id="KW-0732">Signal</keyword>
<dbReference type="SUPFAM" id="SSF49785">
    <property type="entry name" value="Galactose-binding domain-like"/>
    <property type="match status" value="2"/>
</dbReference>
<reference evidence="4 5" key="1">
    <citation type="submission" date="2019-06" db="EMBL/GenBank/DDBJ databases">
        <title>Sequencing the genomes of 1000 actinobacteria strains.</title>
        <authorList>
            <person name="Klenk H.-P."/>
        </authorList>
    </citation>
    <scope>NUCLEOTIDE SEQUENCE [LARGE SCALE GENOMIC DNA]</scope>
    <source>
        <strain evidence="4 5">DSM 45456</strain>
    </source>
</reference>
<evidence type="ECO:0000313" key="5">
    <source>
        <dbReference type="Proteomes" id="UP000316628"/>
    </source>
</evidence>
<dbReference type="InterPro" id="IPR008979">
    <property type="entry name" value="Galactose-bd-like_sf"/>
</dbReference>
<organism evidence="4 5">
    <name type="scientific">Saccharothrix saharensis</name>
    <dbReference type="NCBI Taxonomy" id="571190"/>
    <lineage>
        <taxon>Bacteria</taxon>
        <taxon>Bacillati</taxon>
        <taxon>Actinomycetota</taxon>
        <taxon>Actinomycetes</taxon>
        <taxon>Pseudonocardiales</taxon>
        <taxon>Pseudonocardiaceae</taxon>
        <taxon>Saccharothrix</taxon>
    </lineage>
</organism>
<dbReference type="PROSITE" id="PS50022">
    <property type="entry name" value="FA58C_3"/>
    <property type="match status" value="1"/>
</dbReference>
<sequence>MRINRRQLLRAVGVGGALALAPRFAIAEPSAAVDPVARVYYEVLSRHTRWAEQQYDPAAGRYRRTDFGFAVVLGNAVLLTRGDYDAAGTGVAKAVLHAHTVDTIRHFAASNVLAGGAEWGRTLFWDTTFQSYFVLAARLLWADLDAATRTAVDAIARGQAAYTAALGTANDPRSGGWTPNGLAGGHRGDTKLEEMGVYAQALAPGLAWAADDPDADAWRAAFGRWSRNEAGLPAADLANPALVDGVPVSANTARNLHDTFIVENHGSYGPHYQEELWRTSGRNAVHFLLAGVPLPEVLTAQPNGDRLWRTILATMSDAGEPLMPMVDDREHLYGRDVIPLAFRSQVLGDRLAARAEAALAARLAAYQAYPPVHRLAKFSGEAKYEPEARAELAISYLLHEWRGRTGPAVEPVSEEEFFSSAATVTDYGGEPGLVAHQSARAWAGTVTKPGFTKFAWQPGHDDWLFVVSGGTPMLVPSTSLAVRGRSVVVYEGVRDGFDGTANLLSFAGGHVGTATLPTGTVVYATSGLAAGEGRVDVHNLTMPGVPGLDGSRTYTAAEGAVTVASADARVLPPGVARVDDLVFGPVTARHVRVVGVSPHPTYGYSLFTLEVRASDGPDLARGRATTASSWDTGREPGSATDGSHTTRWAVSRADRGRADSWLAVDLGGPGTFDRVQLHWEAAAGRAYRVETSPDGVTWTTAAEYPRPDLRSTGGWLDVDGRAGFVVHGSPNPITVSGDTVVLSDGPAAAMVVEGYVGVADLPGSAASTPPTCTSPAVRASAADGFLSLFNLSDASVSGTVSVHQGGGALRLYPGHQVVTATGTDHELRMEPATARVEPPRFTLEGDVPVGVTAVVRHGAEVTLTGAGRVARLTLVAADGRRVPVTLPPGVRRDVTLPHTRPYPLDDLALGRTTFPTSPLPPGMTSPSAAVDGDPGTAWTPGPAGRMVVDLGADRRIGRVDLTWTAGPVPECAISTSADGRTYGPPTTAPRRRQAGLDLDVTARYVAVTTPGWRPGQAALTALAVRSARREAAGRAGT</sequence>
<evidence type="ECO:0000313" key="4">
    <source>
        <dbReference type="EMBL" id="TQM78300.1"/>
    </source>
</evidence>
<dbReference type="Gene3D" id="2.60.120.260">
    <property type="entry name" value="Galactose-binding domain-like"/>
    <property type="match status" value="2"/>
</dbReference>
<dbReference type="InterPro" id="IPR000421">
    <property type="entry name" value="FA58C"/>
</dbReference>
<feature type="domain" description="F5/8 type C" evidence="3">
    <location>
        <begin position="606"/>
        <end position="700"/>
    </location>
</feature>
<gene>
    <name evidence="4" type="ORF">FHX81_0562</name>
</gene>
<feature type="region of interest" description="Disordered" evidence="1">
    <location>
        <begin position="618"/>
        <end position="645"/>
    </location>
</feature>
<evidence type="ECO:0000256" key="1">
    <source>
        <dbReference type="SAM" id="MobiDB-lite"/>
    </source>
</evidence>
<evidence type="ECO:0000259" key="3">
    <source>
        <dbReference type="PROSITE" id="PS50022"/>
    </source>
</evidence>
<comment type="caution">
    <text evidence="4">The sequence shown here is derived from an EMBL/GenBank/DDBJ whole genome shotgun (WGS) entry which is preliminary data.</text>
</comment>
<dbReference type="Proteomes" id="UP000316628">
    <property type="component" value="Unassembled WGS sequence"/>
</dbReference>
<dbReference type="PROSITE" id="PS51318">
    <property type="entry name" value="TAT"/>
    <property type="match status" value="1"/>
</dbReference>
<keyword evidence="5" id="KW-1185">Reference proteome</keyword>
<proteinExistence type="predicted"/>
<feature type="signal peptide" evidence="2">
    <location>
        <begin position="1"/>
        <end position="27"/>
    </location>
</feature>
<accession>A0A543J635</accession>
<dbReference type="AlphaFoldDB" id="A0A543J635"/>
<evidence type="ECO:0000256" key="2">
    <source>
        <dbReference type="SAM" id="SignalP"/>
    </source>
</evidence>
<dbReference type="EMBL" id="VFPP01000001">
    <property type="protein sequence ID" value="TQM78300.1"/>
    <property type="molecule type" value="Genomic_DNA"/>
</dbReference>
<dbReference type="OrthoDB" id="3584564at2"/>
<dbReference type="InterPro" id="IPR006311">
    <property type="entry name" value="TAT_signal"/>
</dbReference>
<protein>
    <submittedName>
        <fullName evidence="4">F5/8 type C domain-containing protein</fullName>
    </submittedName>
</protein>
<feature type="chain" id="PRO_5021844465" evidence="2">
    <location>
        <begin position="28"/>
        <end position="1037"/>
    </location>
</feature>
<dbReference type="RefSeq" id="WP_141975060.1">
    <property type="nucleotide sequence ID" value="NZ_VFPP01000001.1"/>
</dbReference>